<dbReference type="Proteomes" id="UP000316030">
    <property type="component" value="Unassembled WGS sequence"/>
</dbReference>
<dbReference type="InterPro" id="IPR029069">
    <property type="entry name" value="HotDog_dom_sf"/>
</dbReference>
<feature type="domain" description="Peroxisomal multifunctional enzyme type 2-like N-terminal" evidence="2">
    <location>
        <begin position="20"/>
        <end position="148"/>
    </location>
</feature>
<keyword evidence="4" id="KW-1185">Reference proteome</keyword>
<name>A0A521ENK8_9RHOB</name>
<evidence type="ECO:0000259" key="2">
    <source>
        <dbReference type="Pfam" id="PF22622"/>
    </source>
</evidence>
<dbReference type="SUPFAM" id="SSF54637">
    <property type="entry name" value="Thioesterase/thiol ester dehydrase-isomerase"/>
    <property type="match status" value="2"/>
</dbReference>
<dbReference type="PANTHER" id="PTHR13078:SF56">
    <property type="entry name" value="PEROXISOMAL MULTIFUNCTIONAL ENZYME TYPE 2"/>
    <property type="match status" value="1"/>
</dbReference>
<proteinExistence type="predicted"/>
<dbReference type="Gene3D" id="3.10.129.10">
    <property type="entry name" value="Hotdog Thioesterase"/>
    <property type="match status" value="2"/>
</dbReference>
<dbReference type="OrthoDB" id="5522043at2"/>
<dbReference type="GO" id="GO:0003857">
    <property type="term" value="F:(3S)-3-hydroxyacyl-CoA dehydrogenase (NAD+) activity"/>
    <property type="evidence" value="ECO:0007669"/>
    <property type="project" value="TreeGrafter"/>
</dbReference>
<evidence type="ECO:0000313" key="4">
    <source>
        <dbReference type="Proteomes" id="UP000316030"/>
    </source>
</evidence>
<dbReference type="RefSeq" id="WP_142493953.1">
    <property type="nucleotide sequence ID" value="NZ_FXTO01000018.1"/>
</dbReference>
<dbReference type="Pfam" id="PF22622">
    <property type="entry name" value="MFE-2_hydrat-2_N"/>
    <property type="match status" value="1"/>
</dbReference>
<feature type="domain" description="MaoC-like" evidence="1">
    <location>
        <begin position="164"/>
        <end position="279"/>
    </location>
</feature>
<evidence type="ECO:0000313" key="3">
    <source>
        <dbReference type="EMBL" id="SMO85509.1"/>
    </source>
</evidence>
<dbReference type="InterPro" id="IPR002539">
    <property type="entry name" value="MaoC-like_dom"/>
</dbReference>
<gene>
    <name evidence="3" type="ORF">SAMN06265173_1186</name>
</gene>
<dbReference type="GO" id="GO:0006635">
    <property type="term" value="P:fatty acid beta-oxidation"/>
    <property type="evidence" value="ECO:0007669"/>
    <property type="project" value="TreeGrafter"/>
</dbReference>
<dbReference type="AlphaFoldDB" id="A0A521ENK8"/>
<evidence type="ECO:0000259" key="1">
    <source>
        <dbReference type="Pfam" id="PF01575"/>
    </source>
</evidence>
<organism evidence="3 4">
    <name type="scientific">Thalassovita litoralis</name>
    <dbReference type="NCBI Taxonomy" id="1010611"/>
    <lineage>
        <taxon>Bacteria</taxon>
        <taxon>Pseudomonadati</taxon>
        <taxon>Pseudomonadota</taxon>
        <taxon>Alphaproteobacteria</taxon>
        <taxon>Rhodobacterales</taxon>
        <taxon>Roseobacteraceae</taxon>
        <taxon>Thalassovita</taxon>
    </lineage>
</organism>
<dbReference type="GO" id="GO:0044594">
    <property type="term" value="F:17-beta-hydroxysteroid dehydrogenase (NAD+) activity"/>
    <property type="evidence" value="ECO:0007669"/>
    <property type="project" value="TreeGrafter"/>
</dbReference>
<dbReference type="InterPro" id="IPR054357">
    <property type="entry name" value="MFE-2_N"/>
</dbReference>
<accession>A0A521ENK8</accession>
<sequence>MAVFDPRKIIGREFPPVEQTYTERDSIIYALGVGFGYDPLDEGMLPFVFEEPELSAVPTMAVVLGSPGFWAREPDTGIVWQKALHGEQGMVLHRPLPAAATIIGQTRILRVIDKGEGKGALIYQERTVTDKATGELLATLTSTSFARGNGGCGGDTGPQPDVHALPDRAPDAVCELPTQQTAALLYRLSGDPNPLHARMKVAAQAGFKAPILHGLCTLGVAGHAVLKTYCDYDASKFKSLNLRFSSPVYPGETIRTEMWKDGNVISFRSIAAERDVVVLNNGRVEVEV</sequence>
<dbReference type="CDD" id="cd03448">
    <property type="entry name" value="HDE_HSD"/>
    <property type="match status" value="1"/>
</dbReference>
<protein>
    <submittedName>
        <fullName evidence="3">Acyl dehydratase</fullName>
    </submittedName>
</protein>
<dbReference type="Pfam" id="PF01575">
    <property type="entry name" value="MaoC_dehydratas"/>
    <property type="match status" value="1"/>
</dbReference>
<reference evidence="3 4" key="1">
    <citation type="submission" date="2017-05" db="EMBL/GenBank/DDBJ databases">
        <authorList>
            <person name="Varghese N."/>
            <person name="Submissions S."/>
        </authorList>
    </citation>
    <scope>NUCLEOTIDE SEQUENCE [LARGE SCALE GENOMIC DNA]</scope>
    <source>
        <strain evidence="3 4">DSM 29506</strain>
    </source>
</reference>
<dbReference type="PANTHER" id="PTHR13078">
    <property type="entry name" value="PEROXISOMAL MULTIFUNCTIONAL ENZYME TYPE 2-RELATED"/>
    <property type="match status" value="1"/>
</dbReference>
<dbReference type="EMBL" id="FXTO01000018">
    <property type="protein sequence ID" value="SMO85509.1"/>
    <property type="molecule type" value="Genomic_DNA"/>
</dbReference>
<dbReference type="GO" id="GO:0004300">
    <property type="term" value="F:enoyl-CoA hydratase activity"/>
    <property type="evidence" value="ECO:0007669"/>
    <property type="project" value="TreeGrafter"/>
</dbReference>